<keyword evidence="7 9" id="KW-0238">DNA-binding</keyword>
<evidence type="ECO:0000313" key="12">
    <source>
        <dbReference type="EMBL" id="SEN67292.1"/>
    </source>
</evidence>
<keyword evidence="2 9" id="KW-0240">DNA-directed RNA polymerase</keyword>
<keyword evidence="13" id="KW-1185">Reference proteome</keyword>
<dbReference type="GO" id="GO:0001216">
    <property type="term" value="F:DNA-binding transcription activator activity"/>
    <property type="evidence" value="ECO:0007669"/>
    <property type="project" value="InterPro"/>
</dbReference>
<evidence type="ECO:0000256" key="2">
    <source>
        <dbReference type="ARBA" id="ARBA00022478"/>
    </source>
</evidence>
<keyword evidence="5 9" id="KW-0805">Transcription regulation</keyword>
<evidence type="ECO:0000256" key="3">
    <source>
        <dbReference type="ARBA" id="ARBA00022679"/>
    </source>
</evidence>
<dbReference type="GO" id="GO:0006352">
    <property type="term" value="P:DNA-templated transcription initiation"/>
    <property type="evidence" value="ECO:0007669"/>
    <property type="project" value="InterPro"/>
</dbReference>
<dbReference type="PIRSF" id="PIRSF000774">
    <property type="entry name" value="RpoN"/>
    <property type="match status" value="1"/>
</dbReference>
<evidence type="ECO:0000256" key="8">
    <source>
        <dbReference type="ARBA" id="ARBA00023163"/>
    </source>
</evidence>
<dbReference type="InterPro" id="IPR000394">
    <property type="entry name" value="RNA_pol_sigma_54"/>
</dbReference>
<dbReference type="GO" id="GO:0000428">
    <property type="term" value="C:DNA-directed RNA polymerase complex"/>
    <property type="evidence" value="ECO:0007669"/>
    <property type="project" value="UniProtKB-KW"/>
</dbReference>
<proteinExistence type="inferred from homology"/>
<keyword evidence="8 9" id="KW-0804">Transcription</keyword>
<name>A0A1H8IG95_9RHOB</name>
<keyword evidence="4 9" id="KW-0548">Nucleotidyltransferase</keyword>
<dbReference type="Proteomes" id="UP000198761">
    <property type="component" value="Unassembled WGS sequence"/>
</dbReference>
<dbReference type="PRINTS" id="PR00045">
    <property type="entry name" value="SIGMA54FCT"/>
</dbReference>
<feature type="domain" description="RNA polymerase sigma factor 54 DNA-binding" evidence="10">
    <location>
        <begin position="271"/>
        <end position="427"/>
    </location>
</feature>
<dbReference type="RefSeq" id="WP_091301844.1">
    <property type="nucleotide sequence ID" value="NZ_FOCE01000006.1"/>
</dbReference>
<evidence type="ECO:0000256" key="6">
    <source>
        <dbReference type="ARBA" id="ARBA00023082"/>
    </source>
</evidence>
<dbReference type="InterPro" id="IPR038709">
    <property type="entry name" value="RpoN_core-bd_sf"/>
</dbReference>
<evidence type="ECO:0000313" key="13">
    <source>
        <dbReference type="Proteomes" id="UP000198761"/>
    </source>
</evidence>
<keyword evidence="3 9" id="KW-0808">Transferase</keyword>
<dbReference type="STRING" id="933059.SAMN04488103_106210"/>
<evidence type="ECO:0000256" key="7">
    <source>
        <dbReference type="ARBA" id="ARBA00023125"/>
    </source>
</evidence>
<evidence type="ECO:0000256" key="9">
    <source>
        <dbReference type="PIRNR" id="PIRNR000774"/>
    </source>
</evidence>
<dbReference type="PANTHER" id="PTHR32248:SF4">
    <property type="entry name" value="RNA POLYMERASE SIGMA-54 FACTOR"/>
    <property type="match status" value="1"/>
</dbReference>
<dbReference type="Gene3D" id="1.10.10.1330">
    <property type="entry name" value="RNA polymerase sigma-54 factor, core-binding domain"/>
    <property type="match status" value="1"/>
</dbReference>
<dbReference type="GO" id="GO:0016987">
    <property type="term" value="F:sigma factor activity"/>
    <property type="evidence" value="ECO:0007669"/>
    <property type="project" value="UniProtKB-KW"/>
</dbReference>
<reference evidence="12 13" key="1">
    <citation type="submission" date="2016-10" db="EMBL/GenBank/DDBJ databases">
        <authorList>
            <person name="de Groot N.N."/>
        </authorList>
    </citation>
    <scope>NUCLEOTIDE SEQUENCE [LARGE SCALE GENOMIC DNA]</scope>
    <source>
        <strain evidence="12 13">DSM 3857</strain>
    </source>
</reference>
<sequence>MGNAMGLHLVQKPAQRMTQILQQAINLLHLSNADLSGLLIEEAARNPALRLTLPLPDELPAPRRIWRAPAVLAGAEPFNADAFAAQATGLYGHVTTQIGLLFSDPQDRQIAMVFAEALEPSGWLGDSVTDLARAARCSHDTAERVLLVLQTMEPTGLFARSLSECLGLQLADRGALDAPMQRLLDNLPALGRGDTVALMQRCGVDAPTLGRMVALLRSLDPKPGTQFDTSPDLRRAPDLVLSRDAQGGWQVALNRASTPEIRVDDLAPASKEARTTAHWLERTLSRRNQIILRVAAHAVAHQQAFLDHGPVHLRPLTCGAVAAALGLHETTVGRIRSGLLIQTPQRVLPLRALFGRGRVAQPGKATLAGEAVAALIGTMIAAEDPACPLSDDQLVQALAARGVTVSRRTLTNWRNRAGHPGAAHRKRP</sequence>
<gene>
    <name evidence="12" type="ORF">SAMN04488103_106210</name>
</gene>
<dbReference type="InterPro" id="IPR007634">
    <property type="entry name" value="RNA_pol_sigma_54_DNA-bd"/>
</dbReference>
<dbReference type="GO" id="GO:0016779">
    <property type="term" value="F:nucleotidyltransferase activity"/>
    <property type="evidence" value="ECO:0007669"/>
    <property type="project" value="UniProtKB-KW"/>
</dbReference>
<dbReference type="PROSITE" id="PS50044">
    <property type="entry name" value="SIGMA54_3"/>
    <property type="match status" value="1"/>
</dbReference>
<evidence type="ECO:0000256" key="5">
    <source>
        <dbReference type="ARBA" id="ARBA00023015"/>
    </source>
</evidence>
<dbReference type="PANTHER" id="PTHR32248">
    <property type="entry name" value="RNA POLYMERASE SIGMA-54 FACTOR"/>
    <property type="match status" value="1"/>
</dbReference>
<dbReference type="Gene3D" id="1.10.10.60">
    <property type="entry name" value="Homeodomain-like"/>
    <property type="match status" value="1"/>
</dbReference>
<accession>A0A1H8IG95</accession>
<dbReference type="AlphaFoldDB" id="A0A1H8IG95"/>
<evidence type="ECO:0000259" key="11">
    <source>
        <dbReference type="Pfam" id="PF04963"/>
    </source>
</evidence>
<evidence type="ECO:0000256" key="1">
    <source>
        <dbReference type="ARBA" id="ARBA00008798"/>
    </source>
</evidence>
<comment type="similarity">
    <text evidence="1 9">Belongs to the sigma-54 factor family.</text>
</comment>
<keyword evidence="6 9" id="KW-0731">Sigma factor</keyword>
<protein>
    <recommendedName>
        <fullName evidence="9">RNA polymerase sigma-54 factor</fullName>
    </recommendedName>
</protein>
<dbReference type="EMBL" id="FOCE01000006">
    <property type="protein sequence ID" value="SEN67292.1"/>
    <property type="molecule type" value="Genomic_DNA"/>
</dbReference>
<comment type="function">
    <text evidence="9">Sigma factors are initiation factors that promote the attachment of RNA polymerase to specific initiation sites and are then released.</text>
</comment>
<dbReference type="InterPro" id="IPR007046">
    <property type="entry name" value="RNA_pol_sigma_54_core-bd"/>
</dbReference>
<dbReference type="Pfam" id="PF04552">
    <property type="entry name" value="Sigma54_DBD"/>
    <property type="match status" value="1"/>
</dbReference>
<evidence type="ECO:0000256" key="4">
    <source>
        <dbReference type="ARBA" id="ARBA00022695"/>
    </source>
</evidence>
<feature type="domain" description="RNA polymerase sigma factor 54 core-binding" evidence="11">
    <location>
        <begin position="81"/>
        <end position="264"/>
    </location>
</feature>
<dbReference type="GO" id="GO:0003677">
    <property type="term" value="F:DNA binding"/>
    <property type="evidence" value="ECO:0007669"/>
    <property type="project" value="UniProtKB-KW"/>
</dbReference>
<dbReference type="Pfam" id="PF04963">
    <property type="entry name" value="Sigma54_CBD"/>
    <property type="match status" value="1"/>
</dbReference>
<evidence type="ECO:0000259" key="10">
    <source>
        <dbReference type="Pfam" id="PF04552"/>
    </source>
</evidence>
<dbReference type="Pfam" id="PF00309">
    <property type="entry name" value="Sigma54_AID"/>
    <property type="match status" value="1"/>
</dbReference>
<dbReference type="OrthoDB" id="9814402at2"/>
<organism evidence="12 13">
    <name type="scientific">Gemmobacter aquatilis</name>
    <dbReference type="NCBI Taxonomy" id="933059"/>
    <lineage>
        <taxon>Bacteria</taxon>
        <taxon>Pseudomonadati</taxon>
        <taxon>Pseudomonadota</taxon>
        <taxon>Alphaproteobacteria</taxon>
        <taxon>Rhodobacterales</taxon>
        <taxon>Paracoccaceae</taxon>
        <taxon>Gemmobacter</taxon>
    </lineage>
</organism>